<evidence type="ECO:0000313" key="2">
    <source>
        <dbReference type="EMBL" id="GLB28626.1"/>
    </source>
</evidence>
<protein>
    <submittedName>
        <fullName evidence="2">Uncharacterized protein</fullName>
    </submittedName>
</protein>
<feature type="compositionally biased region" description="Polar residues" evidence="1">
    <location>
        <begin position="16"/>
        <end position="25"/>
    </location>
</feature>
<name>A0ABQ5M113_9FIRM</name>
<comment type="caution">
    <text evidence="2">The sequence shown here is derived from an EMBL/GenBank/DDBJ whole genome shotgun (WGS) entry which is preliminary data.</text>
</comment>
<sequence length="64" mass="7363">MAVLESNKNRVIPYQSDLTDMNKSNSKIRENETNSKLADYPNNSFQPDLSKYSYTNLSTFTPLK</sequence>
<proteinExistence type="predicted"/>
<evidence type="ECO:0000313" key="3">
    <source>
        <dbReference type="Proteomes" id="UP001419084"/>
    </source>
</evidence>
<keyword evidence="3" id="KW-1185">Reference proteome</keyword>
<organism evidence="2 3">
    <name type="scientific">Lacrimispora amygdalina</name>
    <dbReference type="NCBI Taxonomy" id="253257"/>
    <lineage>
        <taxon>Bacteria</taxon>
        <taxon>Bacillati</taxon>
        <taxon>Bacillota</taxon>
        <taxon>Clostridia</taxon>
        <taxon>Lachnospirales</taxon>
        <taxon>Lachnospiraceae</taxon>
        <taxon>Lacrimispora</taxon>
    </lineage>
</organism>
<evidence type="ECO:0000256" key="1">
    <source>
        <dbReference type="SAM" id="MobiDB-lite"/>
    </source>
</evidence>
<feature type="region of interest" description="Disordered" evidence="1">
    <location>
        <begin position="1"/>
        <end position="46"/>
    </location>
</feature>
<dbReference type="EMBL" id="BRPJ01000009">
    <property type="protein sequence ID" value="GLB28626.1"/>
    <property type="molecule type" value="Genomic_DNA"/>
</dbReference>
<dbReference type="Proteomes" id="UP001419084">
    <property type="component" value="Unassembled WGS sequence"/>
</dbReference>
<accession>A0ABQ5M113</accession>
<reference evidence="2 3" key="1">
    <citation type="journal article" date="2024" name="Int. J. Syst. Evol. Microbiol.">
        <title>Lacrimispora brassicae sp. nov. isolated from fermented cabbage, and proposal of Clostridium indicum Gundawar et al. 2019 and Clostridium methoxybenzovorans Mechichi et al. 1999 as heterotypic synonyms of Lacrimispora amygdalina (Parshina et al. 2003) Haas and Blanchard 2020 and Lacrimispora indolis (McClung and McCoy 1957) Haas and Blanchard 2020, respectively.</title>
        <authorList>
            <person name="Kobayashi H."/>
            <person name="Tanizawa Y."/>
            <person name="Sakamoto M."/>
            <person name="Ohkuma M."/>
            <person name="Tohno M."/>
        </authorList>
    </citation>
    <scope>NUCLEOTIDE SEQUENCE [LARGE SCALE GENOMIC DNA]</scope>
    <source>
        <strain evidence="2 3">DSM 12857</strain>
    </source>
</reference>
<gene>
    <name evidence="2" type="ORF">LAD12857_05490</name>
</gene>